<sequence length="128" mass="14716">METETSAAALEPSPGFAKNPEYRITLERPEREFIATLQGEPIAQTTRAIILREADYPPLVYFPPEDVRLDQATMSDKDTYCPYKGMASYWNFGTEANIAWSYEEPFQEMLDIKGYVSFYVDRLDDPVI</sequence>
<dbReference type="RefSeq" id="WP_161314864.1">
    <property type="nucleotide sequence ID" value="NZ_WTUW01000002.1"/>
</dbReference>
<dbReference type="PANTHER" id="PTHR34310:SF8">
    <property type="entry name" value="CONSERVED PROTEIN"/>
    <property type="match status" value="1"/>
</dbReference>
<reference evidence="2 3" key="1">
    <citation type="submission" date="2019-12" db="EMBL/GenBank/DDBJ databases">
        <title>Snethiella sp. nov. sp. isolated from sea sand.</title>
        <authorList>
            <person name="Kim J."/>
            <person name="Jeong S.E."/>
            <person name="Jung H.S."/>
            <person name="Jeon C.O."/>
        </authorList>
    </citation>
    <scope>NUCLEOTIDE SEQUENCE [LARGE SCALE GENOMIC DNA]</scope>
    <source>
        <strain evidence="2 3">DP05</strain>
    </source>
</reference>
<feature type="domain" description="DUF427" evidence="1">
    <location>
        <begin position="35"/>
        <end position="120"/>
    </location>
</feature>
<dbReference type="Gene3D" id="2.170.150.40">
    <property type="entry name" value="Domain of unknown function (DUF427)"/>
    <property type="match status" value="1"/>
</dbReference>
<dbReference type="Pfam" id="PF04248">
    <property type="entry name" value="NTP_transf_9"/>
    <property type="match status" value="1"/>
</dbReference>
<evidence type="ECO:0000259" key="1">
    <source>
        <dbReference type="Pfam" id="PF04248"/>
    </source>
</evidence>
<dbReference type="InterPro" id="IPR007361">
    <property type="entry name" value="DUF427"/>
</dbReference>
<organism evidence="2 3">
    <name type="scientific">Sneathiella litorea</name>
    <dbReference type="NCBI Taxonomy" id="2606216"/>
    <lineage>
        <taxon>Bacteria</taxon>
        <taxon>Pseudomonadati</taxon>
        <taxon>Pseudomonadota</taxon>
        <taxon>Alphaproteobacteria</taxon>
        <taxon>Sneathiellales</taxon>
        <taxon>Sneathiellaceae</taxon>
        <taxon>Sneathiella</taxon>
    </lineage>
</organism>
<accession>A0A6L8W566</accession>
<dbReference type="InterPro" id="IPR038694">
    <property type="entry name" value="DUF427_sf"/>
</dbReference>
<proteinExistence type="predicted"/>
<keyword evidence="3" id="KW-1185">Reference proteome</keyword>
<dbReference type="EMBL" id="WTUW01000002">
    <property type="protein sequence ID" value="MZR30265.1"/>
    <property type="molecule type" value="Genomic_DNA"/>
</dbReference>
<dbReference type="AlphaFoldDB" id="A0A6L8W566"/>
<evidence type="ECO:0000313" key="3">
    <source>
        <dbReference type="Proteomes" id="UP000476030"/>
    </source>
</evidence>
<dbReference type="PANTHER" id="PTHR34310">
    <property type="entry name" value="DUF427 DOMAIN PROTEIN (AFU_ORTHOLOGUE AFUA_3G02220)"/>
    <property type="match status" value="1"/>
</dbReference>
<name>A0A6L8W566_9PROT</name>
<evidence type="ECO:0000313" key="2">
    <source>
        <dbReference type="EMBL" id="MZR30265.1"/>
    </source>
</evidence>
<dbReference type="Proteomes" id="UP000476030">
    <property type="component" value="Unassembled WGS sequence"/>
</dbReference>
<protein>
    <submittedName>
        <fullName evidence="2">DUF427 domain-containing protein</fullName>
    </submittedName>
</protein>
<gene>
    <name evidence="2" type="ORF">GQE98_06400</name>
</gene>
<comment type="caution">
    <text evidence="2">The sequence shown here is derived from an EMBL/GenBank/DDBJ whole genome shotgun (WGS) entry which is preliminary data.</text>
</comment>